<dbReference type="EMBL" id="JBHSPH010000002">
    <property type="protein sequence ID" value="MFC5862445.1"/>
    <property type="molecule type" value="Genomic_DNA"/>
</dbReference>
<comment type="caution">
    <text evidence="7">The sequence shown here is derived from an EMBL/GenBank/DDBJ whole genome shotgun (WGS) entry which is preliminary data.</text>
</comment>
<evidence type="ECO:0000256" key="4">
    <source>
        <dbReference type="ARBA" id="ARBA00022989"/>
    </source>
</evidence>
<feature type="transmembrane region" description="Helical" evidence="6">
    <location>
        <begin position="282"/>
        <end position="303"/>
    </location>
</feature>
<feature type="transmembrane region" description="Helical" evidence="6">
    <location>
        <begin position="309"/>
        <end position="326"/>
    </location>
</feature>
<name>A0ABW1EEE7_9BACT</name>
<keyword evidence="3 6" id="KW-0812">Transmembrane</keyword>
<dbReference type="InterPro" id="IPR036412">
    <property type="entry name" value="HAD-like_sf"/>
</dbReference>
<sequence length="492" mass="54788">MSEENFASQAAAVAYEPEAKDTGVPVCVDLDGTLVKSDTFYDSVCLLLRMKPASLLRFPQWLLSGGKARVKQEVNLRVSIDAAHLPYNQPLLIFLREQQAMGRPIYLTTGADIGLAERVAAHLGFFSGVLASDGSTNLTGNHKLAGLQQRFPVFDYIGNAKPDLPALAHARKAYLANPTQGLRMALKARRLSTEYTFEDRRKLLPAILKAVRTHQWAKNFLLLVPLLMSHQLTVRSVSQAITAFFCFSFVASANYLINDLLDMESDRRHHKKRFRPFAHGDLTAAFGAFLAFVAVAVSAAMLPFLPIPFALWLIVYVVVTSAYSFYFKRVPIVDVLVLSGLYTLRLMAGGAATQTPISPWLSSLSIFLFLSLAMVKRFSELANLRERGVSSTHGRGYHVSDMEQIRAFGTSSAYAAVVIFSLYISHPDVSRLYRHPGRLWLIVPLMLYWLTWVWLKASRGEMHEDPVIFAIRDRQSMAIAVCIGILALFAAL</sequence>
<dbReference type="Proteomes" id="UP001596091">
    <property type="component" value="Unassembled WGS sequence"/>
</dbReference>
<keyword evidence="5 6" id="KW-0472">Membrane</keyword>
<dbReference type="SUPFAM" id="SSF56784">
    <property type="entry name" value="HAD-like"/>
    <property type="match status" value="1"/>
</dbReference>
<dbReference type="InterPro" id="IPR000537">
    <property type="entry name" value="UbiA_prenyltransferase"/>
</dbReference>
<evidence type="ECO:0000256" key="3">
    <source>
        <dbReference type="ARBA" id="ARBA00022692"/>
    </source>
</evidence>
<dbReference type="InterPro" id="IPR023214">
    <property type="entry name" value="HAD_sf"/>
</dbReference>
<feature type="transmembrane region" description="Helical" evidence="6">
    <location>
        <begin position="240"/>
        <end position="261"/>
    </location>
</feature>
<dbReference type="Pfam" id="PF01040">
    <property type="entry name" value="UbiA"/>
    <property type="match status" value="1"/>
</dbReference>
<proteinExistence type="predicted"/>
<evidence type="ECO:0000313" key="8">
    <source>
        <dbReference type="Proteomes" id="UP001596091"/>
    </source>
</evidence>
<dbReference type="InterPro" id="IPR044878">
    <property type="entry name" value="UbiA_sf"/>
</dbReference>
<dbReference type="NCBIfam" id="NF006088">
    <property type="entry name" value="PRK08238.1"/>
    <property type="match status" value="1"/>
</dbReference>
<gene>
    <name evidence="7" type="ORF">ACFPT7_09110</name>
</gene>
<organism evidence="7 8">
    <name type="scientific">Acidicapsa dinghuensis</name>
    <dbReference type="NCBI Taxonomy" id="2218256"/>
    <lineage>
        <taxon>Bacteria</taxon>
        <taxon>Pseudomonadati</taxon>
        <taxon>Acidobacteriota</taxon>
        <taxon>Terriglobia</taxon>
        <taxon>Terriglobales</taxon>
        <taxon>Acidobacteriaceae</taxon>
        <taxon>Acidicapsa</taxon>
    </lineage>
</organism>
<dbReference type="RefSeq" id="WP_263335717.1">
    <property type="nucleotide sequence ID" value="NZ_JAGSYH010000003.1"/>
</dbReference>
<keyword evidence="2" id="KW-1003">Cell membrane</keyword>
<reference evidence="8" key="1">
    <citation type="journal article" date="2019" name="Int. J. Syst. Evol. Microbiol.">
        <title>The Global Catalogue of Microorganisms (GCM) 10K type strain sequencing project: providing services to taxonomists for standard genome sequencing and annotation.</title>
        <authorList>
            <consortium name="The Broad Institute Genomics Platform"/>
            <consortium name="The Broad Institute Genome Sequencing Center for Infectious Disease"/>
            <person name="Wu L."/>
            <person name="Ma J."/>
        </authorList>
    </citation>
    <scope>NUCLEOTIDE SEQUENCE [LARGE SCALE GENOMIC DNA]</scope>
    <source>
        <strain evidence="8">JCM 4087</strain>
    </source>
</reference>
<feature type="transmembrane region" description="Helical" evidence="6">
    <location>
        <begin position="476"/>
        <end position="491"/>
    </location>
</feature>
<comment type="subcellular location">
    <subcellularLocation>
        <location evidence="1">Membrane</location>
        <topology evidence="1">Multi-pass membrane protein</topology>
    </subcellularLocation>
</comment>
<feature type="transmembrane region" description="Helical" evidence="6">
    <location>
        <begin position="437"/>
        <end position="455"/>
    </location>
</feature>
<keyword evidence="8" id="KW-1185">Reference proteome</keyword>
<evidence type="ECO:0000256" key="6">
    <source>
        <dbReference type="SAM" id="Phobius"/>
    </source>
</evidence>
<accession>A0ABW1EEE7</accession>
<dbReference type="PANTHER" id="PTHR11048:SF5">
    <property type="entry name" value="DECAPRENYL-PHOSPHATE PHOSPHORIBOSYLTRANSFERASE"/>
    <property type="match status" value="1"/>
</dbReference>
<protein>
    <submittedName>
        <fullName evidence="7">UbiA family prenyltransferase</fullName>
    </submittedName>
</protein>
<keyword evidence="4 6" id="KW-1133">Transmembrane helix</keyword>
<dbReference type="CDD" id="cd13963">
    <property type="entry name" value="PT_UbiA_2"/>
    <property type="match status" value="1"/>
</dbReference>
<evidence type="ECO:0000313" key="7">
    <source>
        <dbReference type="EMBL" id="MFC5862445.1"/>
    </source>
</evidence>
<feature type="transmembrane region" description="Helical" evidence="6">
    <location>
        <begin position="405"/>
        <end position="425"/>
    </location>
</feature>
<dbReference type="PANTHER" id="PTHR11048">
    <property type="entry name" value="PRENYLTRANSFERASES"/>
    <property type="match status" value="1"/>
</dbReference>
<evidence type="ECO:0000256" key="2">
    <source>
        <dbReference type="ARBA" id="ARBA00022475"/>
    </source>
</evidence>
<dbReference type="InterPro" id="IPR039653">
    <property type="entry name" value="Prenyltransferase"/>
</dbReference>
<evidence type="ECO:0000256" key="5">
    <source>
        <dbReference type="ARBA" id="ARBA00023136"/>
    </source>
</evidence>
<evidence type="ECO:0000256" key="1">
    <source>
        <dbReference type="ARBA" id="ARBA00004141"/>
    </source>
</evidence>
<dbReference type="Gene3D" id="3.40.50.1000">
    <property type="entry name" value="HAD superfamily/HAD-like"/>
    <property type="match status" value="1"/>
</dbReference>
<dbReference type="Gene3D" id="1.10.357.140">
    <property type="entry name" value="UbiA prenyltransferase"/>
    <property type="match status" value="1"/>
</dbReference>